<dbReference type="GO" id="GO:0008194">
    <property type="term" value="F:UDP-glycosyltransferase activity"/>
    <property type="evidence" value="ECO:0007669"/>
    <property type="project" value="InterPro"/>
</dbReference>
<proteinExistence type="inferred from homology"/>
<dbReference type="AlphaFoldDB" id="W1P7C4"/>
<feature type="region of interest" description="Disordered" evidence="3">
    <location>
        <begin position="72"/>
        <end position="93"/>
    </location>
</feature>
<feature type="compositionally biased region" description="Low complexity" evidence="3">
    <location>
        <begin position="78"/>
        <end position="90"/>
    </location>
</feature>
<dbReference type="PANTHER" id="PTHR48047:SF8">
    <property type="entry name" value="FLAVONOL 3-O-GLUCOSYLTRANSFERASE UGT89B1"/>
    <property type="match status" value="1"/>
</dbReference>
<keyword evidence="5" id="KW-1185">Reference proteome</keyword>
<dbReference type="HOGENOM" id="CLU_2240193_0_0_1"/>
<sequence length="105" mass="11139">MPDHWVLPSGLEESLEGHGAVLRGWAPQAQVLQHKAIGAFLTHYGWNSMLEGHAAGVAARSRATLECTFVGRGGRGRSTGQRGSRLTSSSCGQSHGARVYREVAG</sequence>
<dbReference type="InterPro" id="IPR002213">
    <property type="entry name" value="UDP_glucos_trans"/>
</dbReference>
<evidence type="ECO:0000313" key="4">
    <source>
        <dbReference type="EMBL" id="ERN05772.1"/>
    </source>
</evidence>
<dbReference type="PANTHER" id="PTHR48047">
    <property type="entry name" value="GLYCOSYLTRANSFERASE"/>
    <property type="match status" value="1"/>
</dbReference>
<dbReference type="EMBL" id="KI393980">
    <property type="protein sequence ID" value="ERN05772.1"/>
    <property type="molecule type" value="Genomic_DNA"/>
</dbReference>
<comment type="similarity">
    <text evidence="1">Belongs to the UDP-glycosyltransferase family.</text>
</comment>
<dbReference type="Gramene" id="ERN05772">
    <property type="protein sequence ID" value="ERN05772"/>
    <property type="gene ID" value="AMTR_s00006p00253480"/>
</dbReference>
<evidence type="ECO:0000256" key="3">
    <source>
        <dbReference type="SAM" id="MobiDB-lite"/>
    </source>
</evidence>
<dbReference type="Proteomes" id="UP000017836">
    <property type="component" value="Unassembled WGS sequence"/>
</dbReference>
<dbReference type="Pfam" id="PF00201">
    <property type="entry name" value="UDPGT"/>
    <property type="match status" value="1"/>
</dbReference>
<dbReference type="Gene3D" id="3.40.50.2000">
    <property type="entry name" value="Glycogen Phosphorylase B"/>
    <property type="match status" value="1"/>
</dbReference>
<gene>
    <name evidence="4" type="ORF">AMTR_s00006p00253480</name>
</gene>
<reference evidence="5" key="1">
    <citation type="journal article" date="2013" name="Science">
        <title>The Amborella genome and the evolution of flowering plants.</title>
        <authorList>
            <consortium name="Amborella Genome Project"/>
        </authorList>
    </citation>
    <scope>NUCLEOTIDE SEQUENCE [LARGE SCALE GENOMIC DNA]</scope>
</reference>
<protein>
    <submittedName>
        <fullName evidence="4">Uncharacterized protein</fullName>
    </submittedName>
</protein>
<dbReference type="SUPFAM" id="SSF53756">
    <property type="entry name" value="UDP-Glycosyltransferase/glycogen phosphorylase"/>
    <property type="match status" value="1"/>
</dbReference>
<accession>W1P7C4</accession>
<keyword evidence="2" id="KW-0808">Transferase</keyword>
<name>W1P7C4_AMBTC</name>
<evidence type="ECO:0000256" key="1">
    <source>
        <dbReference type="ARBA" id="ARBA00009995"/>
    </source>
</evidence>
<evidence type="ECO:0000256" key="2">
    <source>
        <dbReference type="ARBA" id="ARBA00022679"/>
    </source>
</evidence>
<evidence type="ECO:0000313" key="5">
    <source>
        <dbReference type="Proteomes" id="UP000017836"/>
    </source>
</evidence>
<organism evidence="4 5">
    <name type="scientific">Amborella trichopoda</name>
    <dbReference type="NCBI Taxonomy" id="13333"/>
    <lineage>
        <taxon>Eukaryota</taxon>
        <taxon>Viridiplantae</taxon>
        <taxon>Streptophyta</taxon>
        <taxon>Embryophyta</taxon>
        <taxon>Tracheophyta</taxon>
        <taxon>Spermatophyta</taxon>
        <taxon>Magnoliopsida</taxon>
        <taxon>Amborellales</taxon>
        <taxon>Amborellaceae</taxon>
        <taxon>Amborella</taxon>
    </lineage>
</organism>
<dbReference type="eggNOG" id="KOG1192">
    <property type="taxonomic scope" value="Eukaryota"/>
</dbReference>